<evidence type="ECO:0000259" key="1">
    <source>
        <dbReference type="PROSITE" id="PS50940"/>
    </source>
</evidence>
<organism evidence="2 3">
    <name type="scientific">Elysia crispata</name>
    <name type="common">lettuce slug</name>
    <dbReference type="NCBI Taxonomy" id="231223"/>
    <lineage>
        <taxon>Eukaryota</taxon>
        <taxon>Metazoa</taxon>
        <taxon>Spiralia</taxon>
        <taxon>Lophotrochozoa</taxon>
        <taxon>Mollusca</taxon>
        <taxon>Gastropoda</taxon>
        <taxon>Heterobranchia</taxon>
        <taxon>Euthyneura</taxon>
        <taxon>Panpulmonata</taxon>
        <taxon>Sacoglossa</taxon>
        <taxon>Placobranchoidea</taxon>
        <taxon>Plakobranchidae</taxon>
        <taxon>Elysia</taxon>
    </lineage>
</organism>
<dbReference type="GO" id="GO:0008061">
    <property type="term" value="F:chitin binding"/>
    <property type="evidence" value="ECO:0007669"/>
    <property type="project" value="InterPro"/>
</dbReference>
<dbReference type="InterPro" id="IPR002557">
    <property type="entry name" value="Chitin-bd_dom"/>
</dbReference>
<accession>A0AAE1A5Y9</accession>
<dbReference type="SUPFAM" id="SSF57625">
    <property type="entry name" value="Invertebrate chitin-binding proteins"/>
    <property type="match status" value="1"/>
</dbReference>
<evidence type="ECO:0000313" key="3">
    <source>
        <dbReference type="Proteomes" id="UP001283361"/>
    </source>
</evidence>
<reference evidence="2" key="1">
    <citation type="journal article" date="2023" name="G3 (Bethesda)">
        <title>A reference genome for the long-term kleptoplast-retaining sea slug Elysia crispata morphotype clarki.</title>
        <authorList>
            <person name="Eastman K.E."/>
            <person name="Pendleton A.L."/>
            <person name="Shaikh M.A."/>
            <person name="Suttiyut T."/>
            <person name="Ogas R."/>
            <person name="Tomko P."/>
            <person name="Gavelis G."/>
            <person name="Widhalm J.R."/>
            <person name="Wisecaver J.H."/>
        </authorList>
    </citation>
    <scope>NUCLEOTIDE SEQUENCE</scope>
    <source>
        <strain evidence="2">ECLA1</strain>
    </source>
</reference>
<evidence type="ECO:0000313" key="2">
    <source>
        <dbReference type="EMBL" id="KAK3780867.1"/>
    </source>
</evidence>
<feature type="non-terminal residue" evidence="2">
    <location>
        <position position="1"/>
    </location>
</feature>
<dbReference type="EMBL" id="JAWDGP010002676">
    <property type="protein sequence ID" value="KAK3780867.1"/>
    <property type="molecule type" value="Genomic_DNA"/>
</dbReference>
<dbReference type="InterPro" id="IPR036508">
    <property type="entry name" value="Chitin-bd_dom_sf"/>
</dbReference>
<sequence>RTGRAHAVRVETQARDDKESHALPVIWNLVVLLLPFGTLDQDKLTATIMKDCLTSADTAETVWEGKRMPDKGSLEKLVIKNIVEGDKPSRSNTYTTVRWQERLVVVARCPGNPLLDYKFVNRSLAGANLVGMFVNRGVMAGANLVGMFMQIVIVISSPSRVEWLDVVGGVLWRFPQVDSSSRVEWLDVGRRALEIPSSRLVPRVLSGWTPWEECTGNPLKSTRRRHCHPIPTTREILRYCRGGPECDTTNLLEERRCYCAGSVEWQPWQRWTECDLPQTRFRTRTRTCRVVRNSTPECPRVAPTCSGLGRESKRCPCDPPQWGSWYPWQPCELHTNSLMIRSRVRPCISLAGTCRNVTCVGSSVQVETCQCSECLRGLIVTCRNVTCVGSSVQVETCQCSEWSRGLIVTCRNVTCVGSSVQVETCQCSECLRGLIVTCRNVTCVGSSVQVETCQCTACRWRHVSAVQWSRGLIVTCRNVTCVGSSVQVETCQCREWSRGLIVTCRNVTCVGSSVQVETCQCSEWSRGLIVTCLNVTCVASSVQVETCQCKPNIGPACLLYYRDFPPEQSTLSAWTSWSECRRNTRGEQTRTRTRKCIPALSNPAYCEDAPATWRMCIGQGRTKQEVFCSTPPRIKPENECTGRPDGEYASSKRKGCTAYIVCCNGKATEHYCEHPKFFDSECQECISRSQTCSPSAKDGFDIHKDAMNAAKLQAEKHRFCTTRRRRRSKVCP</sequence>
<gene>
    <name evidence="2" type="ORF">RRG08_053698</name>
</gene>
<comment type="caution">
    <text evidence="2">The sequence shown here is derived from an EMBL/GenBank/DDBJ whole genome shotgun (WGS) entry which is preliminary data.</text>
</comment>
<dbReference type="InterPro" id="IPR036383">
    <property type="entry name" value="TSP1_rpt_sf"/>
</dbReference>
<dbReference type="SUPFAM" id="SSF82895">
    <property type="entry name" value="TSP-1 type 1 repeat"/>
    <property type="match status" value="1"/>
</dbReference>
<dbReference type="PROSITE" id="PS50940">
    <property type="entry name" value="CHIT_BIND_II"/>
    <property type="match status" value="1"/>
</dbReference>
<dbReference type="GO" id="GO:0005576">
    <property type="term" value="C:extracellular region"/>
    <property type="evidence" value="ECO:0007669"/>
    <property type="project" value="InterPro"/>
</dbReference>
<protein>
    <recommendedName>
        <fullName evidence="1">Chitin-binding type-2 domain-containing protein</fullName>
    </recommendedName>
</protein>
<name>A0AAE1A5Y9_9GAST</name>
<dbReference type="Proteomes" id="UP001283361">
    <property type="component" value="Unassembled WGS sequence"/>
</dbReference>
<proteinExistence type="predicted"/>
<keyword evidence="3" id="KW-1185">Reference proteome</keyword>
<feature type="domain" description="Chitin-binding type-2" evidence="1">
    <location>
        <begin position="637"/>
        <end position="694"/>
    </location>
</feature>
<dbReference type="AlphaFoldDB" id="A0AAE1A5Y9"/>
<dbReference type="Pfam" id="PF01607">
    <property type="entry name" value="CBM_14"/>
    <property type="match status" value="1"/>
</dbReference>